<keyword evidence="2" id="KW-1185">Reference proteome</keyword>
<reference evidence="1 2" key="1">
    <citation type="submission" date="2019-07" db="EMBL/GenBank/DDBJ databases">
        <title>De Novo Assembly of kiwifruit Actinidia rufa.</title>
        <authorList>
            <person name="Sugita-Konishi S."/>
            <person name="Sato K."/>
            <person name="Mori E."/>
            <person name="Abe Y."/>
            <person name="Kisaki G."/>
            <person name="Hamano K."/>
            <person name="Suezawa K."/>
            <person name="Otani M."/>
            <person name="Fukuda T."/>
            <person name="Manabe T."/>
            <person name="Gomi K."/>
            <person name="Tabuchi M."/>
            <person name="Akimitsu K."/>
            <person name="Kataoka I."/>
        </authorList>
    </citation>
    <scope>NUCLEOTIDE SEQUENCE [LARGE SCALE GENOMIC DNA]</scope>
    <source>
        <strain evidence="2">cv. Fuchu</strain>
    </source>
</reference>
<gene>
    <name evidence="1" type="ORF">Acr_04g0009670</name>
</gene>
<accession>A0A7J0EJV4</accession>
<dbReference type="AlphaFoldDB" id="A0A7J0EJV4"/>
<dbReference type="EMBL" id="BJWL01000004">
    <property type="protein sequence ID" value="GFY86229.1"/>
    <property type="molecule type" value="Genomic_DNA"/>
</dbReference>
<dbReference type="Proteomes" id="UP000585474">
    <property type="component" value="Unassembled WGS sequence"/>
</dbReference>
<sequence length="143" mass="15990">MSACSKIRHIVRLRQMLRRWRKKASAAFCRAPSDVRALRTRGDLCGDQLQAIRGARVVPEPPHLQEALGPGRGRVRLLQHRPISHSLRRVRFRRGAPVVGPARVQYFGSVHPFRGPPKVLPCGLPEPFGLLARISAPPAWAHP</sequence>
<proteinExistence type="predicted"/>
<comment type="caution">
    <text evidence="1">The sequence shown here is derived from an EMBL/GenBank/DDBJ whole genome shotgun (WGS) entry which is preliminary data.</text>
</comment>
<evidence type="ECO:0000313" key="2">
    <source>
        <dbReference type="Proteomes" id="UP000585474"/>
    </source>
</evidence>
<organism evidence="1 2">
    <name type="scientific">Actinidia rufa</name>
    <dbReference type="NCBI Taxonomy" id="165716"/>
    <lineage>
        <taxon>Eukaryota</taxon>
        <taxon>Viridiplantae</taxon>
        <taxon>Streptophyta</taxon>
        <taxon>Embryophyta</taxon>
        <taxon>Tracheophyta</taxon>
        <taxon>Spermatophyta</taxon>
        <taxon>Magnoliopsida</taxon>
        <taxon>eudicotyledons</taxon>
        <taxon>Gunneridae</taxon>
        <taxon>Pentapetalae</taxon>
        <taxon>asterids</taxon>
        <taxon>Ericales</taxon>
        <taxon>Actinidiaceae</taxon>
        <taxon>Actinidia</taxon>
    </lineage>
</organism>
<evidence type="ECO:0000313" key="1">
    <source>
        <dbReference type="EMBL" id="GFY86229.1"/>
    </source>
</evidence>
<name>A0A7J0EJV4_9ERIC</name>
<protein>
    <submittedName>
        <fullName evidence="1">SAUR-like auxin-responsive protein family</fullName>
    </submittedName>
</protein>